<sequence>MSSILNQPTVLVLNRHWQAIHVKTPAEAFCMMASDAATALDIAEGNFIPTKWRDWIVLPIREHDLAVKTGRGLVRVPTVVVAANYTRMPMRRPRFGARGIWERDGGVCQYTGRKLTPKEGNIDHVVPRSRGGKTTWENCVLAHREVNTRKADRLPQEAGLRLRARPIAPRVLPASVFIRNHHGVADWDHFLRYK</sequence>
<keyword evidence="3" id="KW-1185">Reference proteome</keyword>
<dbReference type="Pfam" id="PF01844">
    <property type="entry name" value="HNH"/>
    <property type="match status" value="1"/>
</dbReference>
<dbReference type="STRING" id="497964.CfE428DRAFT_3818"/>
<proteinExistence type="predicted"/>
<dbReference type="InterPro" id="IPR002711">
    <property type="entry name" value="HNH"/>
</dbReference>
<dbReference type="eggNOG" id="COG1403">
    <property type="taxonomic scope" value="Bacteria"/>
</dbReference>
<evidence type="ECO:0000313" key="3">
    <source>
        <dbReference type="Proteomes" id="UP000005824"/>
    </source>
</evidence>
<keyword evidence="2" id="KW-0255">Endonuclease</keyword>
<accession>B4D4I0</accession>
<dbReference type="GO" id="GO:0004519">
    <property type="term" value="F:endonuclease activity"/>
    <property type="evidence" value="ECO:0007669"/>
    <property type="project" value="UniProtKB-KW"/>
</dbReference>
<evidence type="ECO:0000313" key="2">
    <source>
        <dbReference type="EMBL" id="EDY18781.1"/>
    </source>
</evidence>
<keyword evidence="2" id="KW-0378">Hydrolase</keyword>
<gene>
    <name evidence="2" type="ORF">CfE428DRAFT_3818</name>
</gene>
<dbReference type="CDD" id="cd00085">
    <property type="entry name" value="HNHc"/>
    <property type="match status" value="1"/>
</dbReference>
<dbReference type="GO" id="GO:0008270">
    <property type="term" value="F:zinc ion binding"/>
    <property type="evidence" value="ECO:0007669"/>
    <property type="project" value="InterPro"/>
</dbReference>
<dbReference type="InParanoid" id="B4D4I0"/>
<dbReference type="InterPro" id="IPR003615">
    <property type="entry name" value="HNH_nuc"/>
</dbReference>
<dbReference type="PANTHER" id="PTHR33877">
    <property type="entry name" value="SLL1193 PROTEIN"/>
    <property type="match status" value="1"/>
</dbReference>
<keyword evidence="2" id="KW-0540">Nuclease</keyword>
<reference evidence="2 3" key="1">
    <citation type="journal article" date="2011" name="J. Bacteriol.">
        <title>Genome sequence of Chthoniobacter flavus Ellin428, an aerobic heterotrophic soil bacterium.</title>
        <authorList>
            <person name="Kant R."/>
            <person name="van Passel M.W."/>
            <person name="Palva A."/>
            <person name="Lucas S."/>
            <person name="Lapidus A."/>
            <person name="Glavina Del Rio T."/>
            <person name="Dalin E."/>
            <person name="Tice H."/>
            <person name="Bruce D."/>
            <person name="Goodwin L."/>
            <person name="Pitluck S."/>
            <person name="Larimer F.W."/>
            <person name="Land M.L."/>
            <person name="Hauser L."/>
            <person name="Sangwan P."/>
            <person name="de Vos W.M."/>
            <person name="Janssen P.H."/>
            <person name="Smidt H."/>
        </authorList>
    </citation>
    <scope>NUCLEOTIDE SEQUENCE [LARGE SCALE GENOMIC DNA]</scope>
    <source>
        <strain evidence="2 3">Ellin428</strain>
    </source>
</reference>
<dbReference type="AlphaFoldDB" id="B4D4I0"/>
<name>B4D4I0_9BACT</name>
<evidence type="ECO:0000259" key="1">
    <source>
        <dbReference type="SMART" id="SM00507"/>
    </source>
</evidence>
<dbReference type="Gene3D" id="1.10.30.50">
    <property type="match status" value="1"/>
</dbReference>
<dbReference type="RefSeq" id="WP_006981143.1">
    <property type="nucleotide sequence ID" value="NZ_ABVL01000011.1"/>
</dbReference>
<protein>
    <submittedName>
        <fullName evidence="2">HNH endonuclease</fullName>
    </submittedName>
</protein>
<feature type="domain" description="HNH nuclease" evidence="1">
    <location>
        <begin position="95"/>
        <end position="148"/>
    </location>
</feature>
<dbReference type="InterPro" id="IPR052892">
    <property type="entry name" value="NA-targeting_endonuclease"/>
</dbReference>
<comment type="caution">
    <text evidence="2">The sequence shown here is derived from an EMBL/GenBank/DDBJ whole genome shotgun (WGS) entry which is preliminary data.</text>
</comment>
<organism evidence="2 3">
    <name type="scientific">Chthoniobacter flavus Ellin428</name>
    <dbReference type="NCBI Taxonomy" id="497964"/>
    <lineage>
        <taxon>Bacteria</taxon>
        <taxon>Pseudomonadati</taxon>
        <taxon>Verrucomicrobiota</taxon>
        <taxon>Spartobacteria</taxon>
        <taxon>Chthoniobacterales</taxon>
        <taxon>Chthoniobacteraceae</taxon>
        <taxon>Chthoniobacter</taxon>
    </lineage>
</organism>
<dbReference type="SMART" id="SM00507">
    <property type="entry name" value="HNHc"/>
    <property type="match status" value="1"/>
</dbReference>
<dbReference type="EMBL" id="ABVL01000011">
    <property type="protein sequence ID" value="EDY18781.1"/>
    <property type="molecule type" value="Genomic_DNA"/>
</dbReference>
<dbReference type="PANTHER" id="PTHR33877:SF2">
    <property type="entry name" value="OS07G0170200 PROTEIN"/>
    <property type="match status" value="1"/>
</dbReference>
<dbReference type="GO" id="GO:0003676">
    <property type="term" value="F:nucleic acid binding"/>
    <property type="evidence" value="ECO:0007669"/>
    <property type="project" value="InterPro"/>
</dbReference>
<dbReference type="Proteomes" id="UP000005824">
    <property type="component" value="Unassembled WGS sequence"/>
</dbReference>